<dbReference type="InterPro" id="IPR009003">
    <property type="entry name" value="Peptidase_S1_PA"/>
</dbReference>
<dbReference type="EMBL" id="CP003060">
    <property type="protein sequence ID" value="AEP29038.1"/>
    <property type="molecule type" value="Genomic_DNA"/>
</dbReference>
<dbReference type="AlphaFoldDB" id="G4QFU7"/>
<dbReference type="InterPro" id="IPR001478">
    <property type="entry name" value="PDZ"/>
</dbReference>
<dbReference type="eggNOG" id="COG0265">
    <property type="taxonomic scope" value="Bacteria"/>
</dbReference>
<sequence length="361" mass="38930">MPVLQRFFIALLKPIILGLIVAAILLVFIPEFRQGSGLSINWLQKKDNPPERLSYFDAISRSAPAVVYIYGVSIDNPNPNSIFRGRTTERTNLGSGVIMNEDGYLMTCYHVIKDTDTIFIRLQDSRTLEAQIVGFDVETDLAVLKVDAKDLHVMPQVPKTGLRVGDVVMAIGNPLDLGQTITQGIVSRISRNNLANYFDFIQTDAVLHPGNSGGALVDSNGYLVGITNANFKTRGPSGRGLTTVDGINFAVPYELAKKVMEEIIVSGTVVRGQLGFVGNPLREGKGMVVTAVTRGGPADNAGLKTNDILLAINGFEIEENDTGQALNIVSQTAPGTLLTLRIERNQELMTLTVVVGSSASS</sequence>
<dbReference type="HOGENOM" id="CLU_020120_1_2_6"/>
<evidence type="ECO:0000259" key="6">
    <source>
        <dbReference type="PROSITE" id="PS50106"/>
    </source>
</evidence>
<keyword evidence="5" id="KW-0812">Transmembrane</keyword>
<dbReference type="STRING" id="1085623.GNIT_0900"/>
<dbReference type="Gene3D" id="2.40.10.10">
    <property type="entry name" value="Trypsin-like serine proteases"/>
    <property type="match status" value="2"/>
</dbReference>
<dbReference type="InterPro" id="IPR001940">
    <property type="entry name" value="Peptidase_S1C"/>
</dbReference>
<keyword evidence="5" id="KW-0472">Membrane</keyword>
<evidence type="ECO:0000256" key="5">
    <source>
        <dbReference type="SAM" id="Phobius"/>
    </source>
</evidence>
<dbReference type="Proteomes" id="UP000009282">
    <property type="component" value="Chromosome"/>
</dbReference>
<dbReference type="OrthoDB" id="9758917at2"/>
<reference evidence="7 8" key="1">
    <citation type="journal article" date="2011" name="J. Bacteriol.">
        <title>Complete genome sequence of seawater bacterium Glaciecola nitratireducens FR1064T.</title>
        <authorList>
            <person name="Bian F."/>
            <person name="Qin Q.L."/>
            <person name="Xie B.B."/>
            <person name="Shu Y.L."/>
            <person name="Zhang X.Y."/>
            <person name="Yu Y."/>
            <person name="Chen B."/>
            <person name="Chen X.L."/>
            <person name="Zhou B.C."/>
            <person name="Zhang Y.Z."/>
        </authorList>
    </citation>
    <scope>NUCLEOTIDE SEQUENCE [LARGE SCALE GENOMIC DNA]</scope>
    <source>
        <strain evidence="8">JCM 12485 / KCTC 12276 / FR1064</strain>
    </source>
</reference>
<dbReference type="SUPFAM" id="SSF50494">
    <property type="entry name" value="Trypsin-like serine proteases"/>
    <property type="match status" value="1"/>
</dbReference>
<keyword evidence="5" id="KW-1133">Transmembrane helix</keyword>
<keyword evidence="8" id="KW-1185">Reference proteome</keyword>
<protein>
    <submittedName>
        <fullName evidence="7">Serine protease DegS</fullName>
    </submittedName>
</protein>
<name>G4QFU7_GLANF</name>
<dbReference type="PROSITE" id="PS50106">
    <property type="entry name" value="PDZ"/>
    <property type="match status" value="1"/>
</dbReference>
<dbReference type="PANTHER" id="PTHR22939">
    <property type="entry name" value="SERINE PROTEASE FAMILY S1C HTRA-RELATED"/>
    <property type="match status" value="1"/>
</dbReference>
<dbReference type="SUPFAM" id="SSF50156">
    <property type="entry name" value="PDZ domain-like"/>
    <property type="match status" value="1"/>
</dbReference>
<keyword evidence="2 7" id="KW-0645">Protease</keyword>
<evidence type="ECO:0000313" key="8">
    <source>
        <dbReference type="Proteomes" id="UP000009282"/>
    </source>
</evidence>
<feature type="transmembrane region" description="Helical" evidence="5">
    <location>
        <begin position="7"/>
        <end position="29"/>
    </location>
</feature>
<dbReference type="InterPro" id="IPR043504">
    <property type="entry name" value="Peptidase_S1_PA_chymotrypsin"/>
</dbReference>
<evidence type="ECO:0000256" key="2">
    <source>
        <dbReference type="ARBA" id="ARBA00022670"/>
    </source>
</evidence>
<dbReference type="GO" id="GO:0004252">
    <property type="term" value="F:serine-type endopeptidase activity"/>
    <property type="evidence" value="ECO:0007669"/>
    <property type="project" value="InterPro"/>
</dbReference>
<dbReference type="GO" id="GO:0042597">
    <property type="term" value="C:periplasmic space"/>
    <property type="evidence" value="ECO:0007669"/>
    <property type="project" value="TreeGrafter"/>
</dbReference>
<evidence type="ECO:0000256" key="3">
    <source>
        <dbReference type="ARBA" id="ARBA00022801"/>
    </source>
</evidence>
<evidence type="ECO:0000256" key="1">
    <source>
        <dbReference type="ARBA" id="ARBA00010541"/>
    </source>
</evidence>
<dbReference type="PRINTS" id="PR00834">
    <property type="entry name" value="PROTEASES2C"/>
</dbReference>
<dbReference type="Pfam" id="PF13365">
    <property type="entry name" value="Trypsin_2"/>
    <property type="match status" value="1"/>
</dbReference>
<keyword evidence="4" id="KW-0720">Serine protease</keyword>
<dbReference type="PANTHER" id="PTHR22939:SF101">
    <property type="entry name" value="PERIPLASMIC PH-DEPENDENT SERINE ENDOPROTEASE DEGQ"/>
    <property type="match status" value="1"/>
</dbReference>
<feature type="domain" description="PDZ" evidence="6">
    <location>
        <begin position="266"/>
        <end position="344"/>
    </location>
</feature>
<evidence type="ECO:0000313" key="7">
    <source>
        <dbReference type="EMBL" id="AEP29038.1"/>
    </source>
</evidence>
<dbReference type="GO" id="GO:0006515">
    <property type="term" value="P:protein quality control for misfolded or incompletely synthesized proteins"/>
    <property type="evidence" value="ECO:0007669"/>
    <property type="project" value="TreeGrafter"/>
</dbReference>
<dbReference type="Pfam" id="PF13180">
    <property type="entry name" value="PDZ_2"/>
    <property type="match status" value="1"/>
</dbReference>
<dbReference type="InterPro" id="IPR036034">
    <property type="entry name" value="PDZ_sf"/>
</dbReference>
<evidence type="ECO:0000256" key="4">
    <source>
        <dbReference type="ARBA" id="ARBA00022825"/>
    </source>
</evidence>
<comment type="similarity">
    <text evidence="1">Belongs to the peptidase S1C family.</text>
</comment>
<dbReference type="KEGG" id="gni:GNIT_0900"/>
<accession>G4QFU7</accession>
<proteinExistence type="inferred from homology"/>
<organism evidence="7 8">
    <name type="scientific">Glaciecola nitratireducens (strain JCM 12485 / KCTC 12276 / FR1064)</name>
    <dbReference type="NCBI Taxonomy" id="1085623"/>
    <lineage>
        <taxon>Bacteria</taxon>
        <taxon>Pseudomonadati</taxon>
        <taxon>Pseudomonadota</taxon>
        <taxon>Gammaproteobacteria</taxon>
        <taxon>Alteromonadales</taxon>
        <taxon>Alteromonadaceae</taxon>
        <taxon>Brumicola</taxon>
    </lineage>
</organism>
<keyword evidence="3" id="KW-0378">Hydrolase</keyword>
<gene>
    <name evidence="7" type="primary">hhoB</name>
    <name evidence="7" type="ordered locus">GNIT_0900</name>
</gene>
<dbReference type="SMART" id="SM00228">
    <property type="entry name" value="PDZ"/>
    <property type="match status" value="1"/>
</dbReference>
<dbReference type="Gene3D" id="2.30.42.10">
    <property type="match status" value="1"/>
</dbReference>
<dbReference type="RefSeq" id="WP_014107913.1">
    <property type="nucleotide sequence ID" value="NC_016041.1"/>
</dbReference>